<proteinExistence type="predicted"/>
<dbReference type="OrthoDB" id="6613063at2759"/>
<dbReference type="HOGENOM" id="CLU_1855506_0_0_1"/>
<name>A0A0C3BUS8_HEBCY</name>
<sequence>MYVFSFHPNSTSASDHHHHLLDPNYILLPPHHPSSTIPQSIENKIAIHFATHFSKNLNTVHRGDVMPASELFMRAEDCPDATYVLYDLLIDRNAHLHQVAPDWEEKPFYGQLKQILIVKLPPASELDPDDTLLHAETI</sequence>
<evidence type="ECO:0000313" key="2">
    <source>
        <dbReference type="Proteomes" id="UP000053424"/>
    </source>
</evidence>
<keyword evidence="2" id="KW-1185">Reference proteome</keyword>
<dbReference type="Proteomes" id="UP000053424">
    <property type="component" value="Unassembled WGS sequence"/>
</dbReference>
<dbReference type="EMBL" id="KN831782">
    <property type="protein sequence ID" value="KIM40435.1"/>
    <property type="molecule type" value="Genomic_DNA"/>
</dbReference>
<accession>A0A0C3BUS8</accession>
<evidence type="ECO:0000313" key="1">
    <source>
        <dbReference type="EMBL" id="KIM40435.1"/>
    </source>
</evidence>
<gene>
    <name evidence="1" type="ORF">M413DRAFT_28268</name>
</gene>
<protein>
    <submittedName>
        <fullName evidence="1">Uncharacterized protein</fullName>
    </submittedName>
</protein>
<reference evidence="1 2" key="1">
    <citation type="submission" date="2014-04" db="EMBL/GenBank/DDBJ databases">
        <authorList>
            <consortium name="DOE Joint Genome Institute"/>
            <person name="Kuo A."/>
            <person name="Gay G."/>
            <person name="Dore J."/>
            <person name="Kohler A."/>
            <person name="Nagy L.G."/>
            <person name="Floudas D."/>
            <person name="Copeland A."/>
            <person name="Barry K.W."/>
            <person name="Cichocki N."/>
            <person name="Veneault-Fourrey C."/>
            <person name="LaButti K."/>
            <person name="Lindquist E.A."/>
            <person name="Lipzen A."/>
            <person name="Lundell T."/>
            <person name="Morin E."/>
            <person name="Murat C."/>
            <person name="Sun H."/>
            <person name="Tunlid A."/>
            <person name="Henrissat B."/>
            <person name="Grigoriev I.V."/>
            <person name="Hibbett D.S."/>
            <person name="Martin F."/>
            <person name="Nordberg H.P."/>
            <person name="Cantor M.N."/>
            <person name="Hua S.X."/>
        </authorList>
    </citation>
    <scope>NUCLEOTIDE SEQUENCE [LARGE SCALE GENOMIC DNA]</scope>
    <source>
        <strain evidence="2">h7</strain>
    </source>
</reference>
<organism evidence="1 2">
    <name type="scientific">Hebeloma cylindrosporum</name>
    <dbReference type="NCBI Taxonomy" id="76867"/>
    <lineage>
        <taxon>Eukaryota</taxon>
        <taxon>Fungi</taxon>
        <taxon>Dikarya</taxon>
        <taxon>Basidiomycota</taxon>
        <taxon>Agaricomycotina</taxon>
        <taxon>Agaricomycetes</taxon>
        <taxon>Agaricomycetidae</taxon>
        <taxon>Agaricales</taxon>
        <taxon>Agaricineae</taxon>
        <taxon>Hymenogastraceae</taxon>
        <taxon>Hebeloma</taxon>
    </lineage>
</organism>
<dbReference type="AlphaFoldDB" id="A0A0C3BUS8"/>
<reference evidence="2" key="2">
    <citation type="submission" date="2015-01" db="EMBL/GenBank/DDBJ databases">
        <title>Evolutionary Origins and Diversification of the Mycorrhizal Mutualists.</title>
        <authorList>
            <consortium name="DOE Joint Genome Institute"/>
            <consortium name="Mycorrhizal Genomics Consortium"/>
            <person name="Kohler A."/>
            <person name="Kuo A."/>
            <person name="Nagy L.G."/>
            <person name="Floudas D."/>
            <person name="Copeland A."/>
            <person name="Barry K.W."/>
            <person name="Cichocki N."/>
            <person name="Veneault-Fourrey C."/>
            <person name="LaButti K."/>
            <person name="Lindquist E.A."/>
            <person name="Lipzen A."/>
            <person name="Lundell T."/>
            <person name="Morin E."/>
            <person name="Murat C."/>
            <person name="Riley R."/>
            <person name="Ohm R."/>
            <person name="Sun H."/>
            <person name="Tunlid A."/>
            <person name="Henrissat B."/>
            <person name="Grigoriev I.V."/>
            <person name="Hibbett D.S."/>
            <person name="Martin F."/>
        </authorList>
    </citation>
    <scope>NUCLEOTIDE SEQUENCE [LARGE SCALE GENOMIC DNA]</scope>
    <source>
        <strain evidence="2">h7</strain>
    </source>
</reference>